<keyword evidence="7 11" id="KW-0406">Ion transport</keyword>
<feature type="compositionally biased region" description="Low complexity" evidence="12">
    <location>
        <begin position="503"/>
        <end position="518"/>
    </location>
</feature>
<keyword evidence="8 13" id="KW-0472">Membrane</keyword>
<dbReference type="GO" id="GO:0015280">
    <property type="term" value="F:ligand-gated sodium channel activity"/>
    <property type="evidence" value="ECO:0007669"/>
    <property type="project" value="TreeGrafter"/>
</dbReference>
<dbReference type="EMBL" id="VLTM01000068">
    <property type="protein sequence ID" value="KAA0158395.1"/>
    <property type="molecule type" value="Genomic_DNA"/>
</dbReference>
<dbReference type="AlphaFoldDB" id="A0A5A8CWT3"/>
<dbReference type="Proteomes" id="UP000323011">
    <property type="component" value="Unassembled WGS sequence"/>
</dbReference>
<evidence type="ECO:0000313" key="14">
    <source>
        <dbReference type="EMBL" id="KAA0157466.1"/>
    </source>
</evidence>
<keyword evidence="4 11" id="KW-0812">Transmembrane</keyword>
<name>A0A5A8CWT3_CAFRO</name>
<dbReference type="Gene3D" id="2.60.470.10">
    <property type="entry name" value="Acid-sensing ion channels like domains"/>
    <property type="match status" value="1"/>
</dbReference>
<evidence type="ECO:0000313" key="17">
    <source>
        <dbReference type="Proteomes" id="UP000323011"/>
    </source>
</evidence>
<dbReference type="EMBL" id="VLTN01000001">
    <property type="protein sequence ID" value="KAA0157466.1"/>
    <property type="molecule type" value="Genomic_DNA"/>
</dbReference>
<evidence type="ECO:0000256" key="4">
    <source>
        <dbReference type="ARBA" id="ARBA00022692"/>
    </source>
</evidence>
<comment type="similarity">
    <text evidence="11">Belongs to the amiloride-sensitive sodium channel (TC 1.A.6) family.</text>
</comment>
<evidence type="ECO:0000256" key="3">
    <source>
        <dbReference type="ARBA" id="ARBA00022461"/>
    </source>
</evidence>
<keyword evidence="17" id="KW-1185">Reference proteome</keyword>
<feature type="region of interest" description="Disordered" evidence="12">
    <location>
        <begin position="499"/>
        <end position="531"/>
    </location>
</feature>
<dbReference type="PANTHER" id="PTHR11690">
    <property type="entry name" value="AMILORIDE-SENSITIVE SODIUM CHANNEL-RELATED"/>
    <property type="match status" value="1"/>
</dbReference>
<dbReference type="GO" id="GO:0005886">
    <property type="term" value="C:plasma membrane"/>
    <property type="evidence" value="ECO:0007669"/>
    <property type="project" value="TreeGrafter"/>
</dbReference>
<evidence type="ECO:0000313" key="18">
    <source>
        <dbReference type="Proteomes" id="UP000324907"/>
    </source>
</evidence>
<comment type="caution">
    <text evidence="14">The sequence shown here is derived from an EMBL/GenBank/DDBJ whole genome shotgun (WGS) entry which is preliminary data.</text>
</comment>
<keyword evidence="5 13" id="KW-1133">Transmembrane helix</keyword>
<sequence>MASSKNAPGSMAITGADEGFQPLQEFSDNVTAHGVRKVMYLSKERSCRKWVWVALLVGALIALVVIVSERIGYFMENPTSTVVVWENIEPVPFPAVTVCNENGFQQSRVAEYGLDTLNNSALLMMVQPVGNLIVRCEFAGQECFADNFSVLLDAQFGACYTFHGLQPVTVGSEVYDANNGNRLTSARTGPDYGLRLMLDIEQSEYVGYTPKTSVQPPQQDVKAAPDNRNSTVEALFEGPESAGIRVIIHDSSVLANPTSGIGVAPGTASDLAFVRADRSRLFAPWGTCNQAWHSESQGTDPTGYAKSACERDCYYASVADVCECLLLPWPESLSDRPSLFVCSVEEKTCIAEQLSKFQSGKLGCSENCPDRCLETLYTATVGSQLWPSSSSADTILSLVRDTRQDNTISAEYLTENMMSVRVFAPSSEFQVITTVRAYTFESMLGEVGGNTGLWAGMSALTLVEILEFVFLALSAWLCAGCRCCSRDRAVRTVGGSELHAEMSPGSARPGPDAAASRAAFDDRELAAKASP</sequence>
<evidence type="ECO:0000313" key="19">
    <source>
        <dbReference type="Proteomes" id="UP000325113"/>
    </source>
</evidence>
<evidence type="ECO:0000256" key="11">
    <source>
        <dbReference type="RuleBase" id="RU000679"/>
    </source>
</evidence>
<dbReference type="PRINTS" id="PR01078">
    <property type="entry name" value="AMINACHANNEL"/>
</dbReference>
<keyword evidence="6" id="KW-0915">Sodium</keyword>
<evidence type="ECO:0000256" key="12">
    <source>
        <dbReference type="SAM" id="MobiDB-lite"/>
    </source>
</evidence>
<keyword evidence="10 11" id="KW-0407">Ion channel</keyword>
<evidence type="ECO:0000256" key="7">
    <source>
        <dbReference type="ARBA" id="ARBA00023065"/>
    </source>
</evidence>
<protein>
    <submittedName>
        <fullName evidence="14">Uncharacterized protein</fullName>
    </submittedName>
</protein>
<dbReference type="Pfam" id="PF00858">
    <property type="entry name" value="ASC"/>
    <property type="match status" value="2"/>
</dbReference>
<dbReference type="Proteomes" id="UP000325113">
    <property type="component" value="Unassembled WGS sequence"/>
</dbReference>
<dbReference type="Gene3D" id="1.10.287.820">
    <property type="entry name" value="Acid-sensing ion channel domain"/>
    <property type="match status" value="1"/>
</dbReference>
<reference evidence="17 18" key="1">
    <citation type="submission" date="2019-07" db="EMBL/GenBank/DDBJ databases">
        <title>Genomes of Cafeteria roenbergensis.</title>
        <authorList>
            <person name="Fischer M.G."/>
            <person name="Hackl T."/>
            <person name="Roman M."/>
        </authorList>
    </citation>
    <scope>NUCLEOTIDE SEQUENCE [LARGE SCALE GENOMIC DNA]</scope>
    <source>
        <strain evidence="14 17">BVI</strain>
        <strain evidence="15 19">Cflag</strain>
        <strain evidence="16 18">RCC970-E3</strain>
    </source>
</reference>
<evidence type="ECO:0000256" key="10">
    <source>
        <dbReference type="ARBA" id="ARBA00023303"/>
    </source>
</evidence>
<evidence type="ECO:0000313" key="16">
    <source>
        <dbReference type="EMBL" id="KAA0166149.1"/>
    </source>
</evidence>
<keyword evidence="3 11" id="KW-0894">Sodium channel</keyword>
<comment type="subcellular location">
    <subcellularLocation>
        <location evidence="1">Membrane</location>
        <topology evidence="1">Multi-pass membrane protein</topology>
    </subcellularLocation>
</comment>
<keyword evidence="9 11" id="KW-0739">Sodium transport</keyword>
<evidence type="ECO:0000256" key="13">
    <source>
        <dbReference type="SAM" id="Phobius"/>
    </source>
</evidence>
<evidence type="ECO:0000256" key="9">
    <source>
        <dbReference type="ARBA" id="ARBA00023201"/>
    </source>
</evidence>
<evidence type="ECO:0000256" key="8">
    <source>
        <dbReference type="ARBA" id="ARBA00023136"/>
    </source>
</evidence>
<evidence type="ECO:0000256" key="5">
    <source>
        <dbReference type="ARBA" id="ARBA00022989"/>
    </source>
</evidence>
<accession>A0A5A8CWT3</accession>
<dbReference type="PANTHER" id="PTHR11690:SF248">
    <property type="entry name" value="PICKPOCKET 17, ISOFORM A"/>
    <property type="match status" value="1"/>
</dbReference>
<proteinExistence type="inferred from homology"/>
<evidence type="ECO:0000313" key="15">
    <source>
        <dbReference type="EMBL" id="KAA0158395.1"/>
    </source>
</evidence>
<dbReference type="Proteomes" id="UP000324907">
    <property type="component" value="Unassembled WGS sequence"/>
</dbReference>
<keyword evidence="2 11" id="KW-0813">Transport</keyword>
<gene>
    <name evidence="16" type="ORF">FNF28_03198</name>
    <name evidence="14" type="ORF">FNF29_00042</name>
    <name evidence="15" type="ORF">FNF31_05464</name>
</gene>
<organism evidence="14 17">
    <name type="scientific">Cafeteria roenbergensis</name>
    <name type="common">Marine flagellate</name>
    <dbReference type="NCBI Taxonomy" id="33653"/>
    <lineage>
        <taxon>Eukaryota</taxon>
        <taxon>Sar</taxon>
        <taxon>Stramenopiles</taxon>
        <taxon>Bigyra</taxon>
        <taxon>Opalozoa</taxon>
        <taxon>Bicosoecida</taxon>
        <taxon>Cafeteriaceae</taxon>
        <taxon>Cafeteria</taxon>
    </lineage>
</organism>
<evidence type="ECO:0000256" key="1">
    <source>
        <dbReference type="ARBA" id="ARBA00004141"/>
    </source>
</evidence>
<evidence type="ECO:0000256" key="2">
    <source>
        <dbReference type="ARBA" id="ARBA00022448"/>
    </source>
</evidence>
<dbReference type="InterPro" id="IPR001873">
    <property type="entry name" value="ENaC"/>
</dbReference>
<feature type="compositionally biased region" description="Basic and acidic residues" evidence="12">
    <location>
        <begin position="519"/>
        <end position="531"/>
    </location>
</feature>
<feature type="transmembrane region" description="Helical" evidence="13">
    <location>
        <begin position="50"/>
        <end position="67"/>
    </location>
</feature>
<evidence type="ECO:0000256" key="6">
    <source>
        <dbReference type="ARBA" id="ARBA00023053"/>
    </source>
</evidence>
<dbReference type="EMBL" id="VLTL01000041">
    <property type="protein sequence ID" value="KAA0166149.1"/>
    <property type="molecule type" value="Genomic_DNA"/>
</dbReference>